<feature type="compositionally biased region" description="Basic and acidic residues" evidence="2">
    <location>
        <begin position="742"/>
        <end position="768"/>
    </location>
</feature>
<accession>A0A5E4AJ01</accession>
<feature type="region of interest" description="Disordered" evidence="2">
    <location>
        <begin position="304"/>
        <end position="329"/>
    </location>
</feature>
<evidence type="ECO:0000313" key="3">
    <source>
        <dbReference type="EMBL" id="VTJ57364.1"/>
    </source>
</evidence>
<dbReference type="PANTHER" id="PTHR11034">
    <property type="entry name" value="N-MYC DOWNSTREAM REGULATED"/>
    <property type="match status" value="1"/>
</dbReference>
<comment type="similarity">
    <text evidence="1">Belongs to the NDRG family.</text>
</comment>
<reference evidence="3" key="1">
    <citation type="submission" date="2019-04" db="EMBL/GenBank/DDBJ databases">
        <authorList>
            <person name="Alioto T."/>
            <person name="Alioto T."/>
        </authorList>
    </citation>
    <scope>NUCLEOTIDE SEQUENCE [LARGE SCALE GENOMIC DNA]</scope>
</reference>
<dbReference type="SUPFAM" id="SSF53474">
    <property type="entry name" value="alpha/beta-Hydrolases"/>
    <property type="match status" value="2"/>
</dbReference>
<organism evidence="3 4">
    <name type="scientific">Marmota monax</name>
    <name type="common">Woodchuck</name>
    <dbReference type="NCBI Taxonomy" id="9995"/>
    <lineage>
        <taxon>Eukaryota</taxon>
        <taxon>Metazoa</taxon>
        <taxon>Chordata</taxon>
        <taxon>Craniata</taxon>
        <taxon>Vertebrata</taxon>
        <taxon>Euteleostomi</taxon>
        <taxon>Mammalia</taxon>
        <taxon>Eutheria</taxon>
        <taxon>Euarchontoglires</taxon>
        <taxon>Glires</taxon>
        <taxon>Rodentia</taxon>
        <taxon>Sciuromorpha</taxon>
        <taxon>Sciuridae</taxon>
        <taxon>Xerinae</taxon>
        <taxon>Marmotini</taxon>
        <taxon>Marmota</taxon>
    </lineage>
</organism>
<dbReference type="Pfam" id="PF03096">
    <property type="entry name" value="Ndr"/>
    <property type="match status" value="2"/>
</dbReference>
<sequence>MSRELQDVDLAEVKPLVEKGETITGLLQEFDVQEQDIETLHGSLHVTLCGTPKGNRPVILTYHDIGMNHKTCYNPLFNYEDMQEITQHFAVCHVDAPGQQDGAPSFPVGYMYPSMDQLAEMLPGVLQQFGLKSVIGMGTGAGAYILTRFALNNPEMVEGLVLINVNPCAEGWMDWAASKPGRGGLPGPLSAESAMQGGDPCWLLALKSMPCTGSHCPPAAPDLGAGRERKSLQVEAASPGSLRELWAHAELWHLEGARCLCPPLLRLAGFTGVTPSSSSWPWQDVCTRRPLLDSISDTLQAPRALRATSPRSPSCPPEQSGSSYLGVPSQPSGSLCSPAMQLGVCPGLTRVDRTQPRLSQFLLPETEAVAFQPEIAVCGQPSTGLGRASGLLHSDPGPRKQLIKSHPDKMKGGVLAGVASLGKPGGVCSKVHVPLYGSTGRDASWGPSAVRILESKIKLRRGRTRHLRGPPVNARPLSEPRRPPRRTGAGAGLSCWSPWSLKLGAVRAPSLHWTDTEERGLLGTRGRLKSVIGMGTGAGAYILTRFALNNPEMVEGLVLINVNPCAEGWMDWAASKISGWTQALPDMVVSHLFGKEEMHSNVEVVHTYRQHILNDMNPGNLHLFINAYNSRRDLEIERPMPGTQTITLQCPALLVVGDNSPAVDAVVECNSKLDPTKTTLLKMADCGGLPQISQPAKLAEAFKYFVQGMGYMPSASMTRLMRSRTASGSSVTSLEGTRSRSHTSEGTRSRSHTSEGARSRSHTSEGAHLDITPNSGATGNSAGPKSMEVSC</sequence>
<dbReference type="EMBL" id="CABDUW010000079">
    <property type="protein sequence ID" value="VTJ57364.1"/>
    <property type="molecule type" value="Genomic_DNA"/>
</dbReference>
<name>A0A5E4AJ01_MARMO</name>
<evidence type="ECO:0000313" key="4">
    <source>
        <dbReference type="Proteomes" id="UP000335636"/>
    </source>
</evidence>
<keyword evidence="4" id="KW-1185">Reference proteome</keyword>
<proteinExistence type="inferred from homology"/>
<comment type="caution">
    <text evidence="3">The sequence shown here is derived from an EMBL/GenBank/DDBJ whole genome shotgun (WGS) entry which is preliminary data.</text>
</comment>
<feature type="region of interest" description="Disordered" evidence="2">
    <location>
        <begin position="466"/>
        <end position="491"/>
    </location>
</feature>
<dbReference type="AlphaFoldDB" id="A0A5E4AJ01"/>
<evidence type="ECO:0000256" key="1">
    <source>
        <dbReference type="ARBA" id="ARBA00005598"/>
    </source>
</evidence>
<dbReference type="Proteomes" id="UP000335636">
    <property type="component" value="Unassembled WGS sequence"/>
</dbReference>
<dbReference type="InterPro" id="IPR004142">
    <property type="entry name" value="NDRG"/>
</dbReference>
<feature type="compositionally biased region" description="Polar residues" evidence="2">
    <location>
        <begin position="772"/>
        <end position="783"/>
    </location>
</feature>
<feature type="region of interest" description="Disordered" evidence="2">
    <location>
        <begin position="722"/>
        <end position="791"/>
    </location>
</feature>
<feature type="compositionally biased region" description="Polar residues" evidence="2">
    <location>
        <begin position="724"/>
        <end position="736"/>
    </location>
</feature>
<protein>
    <submittedName>
        <fullName evidence="3">Uncharacterized protein</fullName>
    </submittedName>
</protein>
<feature type="compositionally biased region" description="Polar residues" evidence="2">
    <location>
        <begin position="309"/>
        <end position="329"/>
    </location>
</feature>
<dbReference type="Gene3D" id="3.40.50.1820">
    <property type="entry name" value="alpha/beta hydrolase"/>
    <property type="match status" value="2"/>
</dbReference>
<gene>
    <name evidence="3" type="ORF">MONAX_5E045639</name>
</gene>
<evidence type="ECO:0000256" key="2">
    <source>
        <dbReference type="SAM" id="MobiDB-lite"/>
    </source>
</evidence>
<dbReference type="InterPro" id="IPR029058">
    <property type="entry name" value="AB_hydrolase_fold"/>
</dbReference>